<keyword evidence="4 8" id="KW-1133">Transmembrane helix</keyword>
<dbReference type="Gene3D" id="1.20.1530.20">
    <property type="match status" value="1"/>
</dbReference>
<dbReference type="Proteomes" id="UP001202244">
    <property type="component" value="Chromosome"/>
</dbReference>
<keyword evidence="6 8" id="KW-0472">Membrane</keyword>
<evidence type="ECO:0000256" key="7">
    <source>
        <dbReference type="SAM" id="MobiDB-lite"/>
    </source>
</evidence>
<evidence type="ECO:0000256" key="2">
    <source>
        <dbReference type="ARBA" id="ARBA00022448"/>
    </source>
</evidence>
<feature type="domain" description="Cation/H+ exchanger transmembrane" evidence="9">
    <location>
        <begin position="18"/>
        <end position="410"/>
    </location>
</feature>
<feature type="compositionally biased region" description="Basic and acidic residues" evidence="7">
    <location>
        <begin position="472"/>
        <end position="482"/>
    </location>
</feature>
<feature type="region of interest" description="Disordered" evidence="7">
    <location>
        <begin position="266"/>
        <end position="291"/>
    </location>
</feature>
<keyword evidence="3 8" id="KW-0812">Transmembrane</keyword>
<evidence type="ECO:0000256" key="5">
    <source>
        <dbReference type="ARBA" id="ARBA00023065"/>
    </source>
</evidence>
<name>A0ABY3XKU2_9ACTN</name>
<evidence type="ECO:0000313" key="10">
    <source>
        <dbReference type="EMBL" id="UNS95029.1"/>
    </source>
</evidence>
<feature type="transmembrane region" description="Helical" evidence="8">
    <location>
        <begin position="193"/>
        <end position="214"/>
    </location>
</feature>
<accession>A0ABY3XKU2</accession>
<feature type="transmembrane region" description="Helical" evidence="8">
    <location>
        <begin position="132"/>
        <end position="152"/>
    </location>
</feature>
<evidence type="ECO:0000256" key="3">
    <source>
        <dbReference type="ARBA" id="ARBA00022692"/>
    </source>
</evidence>
<evidence type="ECO:0000256" key="4">
    <source>
        <dbReference type="ARBA" id="ARBA00022989"/>
    </source>
</evidence>
<organism evidence="10 11">
    <name type="scientific">Streptomyces tubbatahanensis</name>
    <dbReference type="NCBI Taxonomy" id="2923272"/>
    <lineage>
        <taxon>Bacteria</taxon>
        <taxon>Bacillati</taxon>
        <taxon>Actinomycetota</taxon>
        <taxon>Actinomycetes</taxon>
        <taxon>Kitasatosporales</taxon>
        <taxon>Streptomycetaceae</taxon>
        <taxon>Streptomyces</taxon>
    </lineage>
</organism>
<feature type="transmembrane region" description="Helical" evidence="8">
    <location>
        <begin position="99"/>
        <end position="120"/>
    </location>
</feature>
<dbReference type="InterPro" id="IPR038770">
    <property type="entry name" value="Na+/solute_symporter_sf"/>
</dbReference>
<reference evidence="10 11" key="1">
    <citation type="journal article" date="2023" name="Microbiol. Spectr.">
        <title>Synergy between Genome Mining, Metabolomics, and Bioinformatics Uncovers Antibacterial Chlorinated Carbazole Alkaloids and Their Biosynthetic Gene Cluster from Streptomyces tubbatahanensis sp. nov., a Novel Actinomycete Isolated from Sulu Sea, Philippines.</title>
        <authorList>
            <person name="Tenebro C.P."/>
            <person name="Trono D.J.V.L."/>
            <person name="Balida L.A.P."/>
            <person name="Bayog L.K.A."/>
            <person name="Bruna J.R."/>
            <person name="Sabido E.M."/>
            <person name="Caspe D.P.C."/>
            <person name="de Los Santos E.L.C."/>
            <person name="Saludes J.P."/>
            <person name="Dalisay D.S."/>
        </authorList>
    </citation>
    <scope>NUCLEOTIDE SEQUENCE [LARGE SCALE GENOMIC DNA]</scope>
    <source>
        <strain evidence="10 11">DSD3025</strain>
    </source>
</reference>
<dbReference type="EMBL" id="CP093846">
    <property type="protein sequence ID" value="UNS95029.1"/>
    <property type="molecule type" value="Genomic_DNA"/>
</dbReference>
<evidence type="ECO:0000256" key="1">
    <source>
        <dbReference type="ARBA" id="ARBA00004141"/>
    </source>
</evidence>
<feature type="transmembrane region" description="Helical" evidence="8">
    <location>
        <begin position="164"/>
        <end position="187"/>
    </location>
</feature>
<evidence type="ECO:0000259" key="9">
    <source>
        <dbReference type="Pfam" id="PF00999"/>
    </source>
</evidence>
<evidence type="ECO:0000256" key="8">
    <source>
        <dbReference type="SAM" id="Phobius"/>
    </source>
</evidence>
<dbReference type="Pfam" id="PF00999">
    <property type="entry name" value="Na_H_Exchanger"/>
    <property type="match status" value="1"/>
</dbReference>
<evidence type="ECO:0000256" key="6">
    <source>
        <dbReference type="ARBA" id="ARBA00023136"/>
    </source>
</evidence>
<sequence>MSSSELPVLFLGLALIVALAQLAGTLARRCGQPPVIGEITAGILLGPTVLNGQLSEFLFPTAARGELSALAQLGLALFMFKLGMEFDWATGRGTRRPSVCIATVAMVIPFAVGAALGLWWRPGGSDVEGIAPVLFMGVALSVTAFPVLARIVEDRGLSRAPLGQTALASAALCDVLAWSALGVVMVLCGSGAPWRLIWSVPYLILLATVVRPLLRKLIHGGRAGLDLSLTCVGLLASAAATEWMGLHFIIGAFAFGVCRATAAHGTEAPESDEQHRTDGGQQEPERHGNGELRSRLGVLDSKLLLPVFFVAAGWQVDLSGTSAAQLLDLAVLLGAAVGSKFLAAAGAARLCGWGLRDSAVLGALLNTRGLTELIVLTAGRDLGLLDDTGYALLVTMTVLTTISTGPLLQSLLKPDATEHTPARPSDEPPRPRHGSPATGPEHDELTRNSARRNPCEGGADAVTTLPTAAQPEAHREPGAEHQ</sequence>
<keyword evidence="5" id="KW-0406">Ion transport</keyword>
<comment type="subcellular location">
    <subcellularLocation>
        <location evidence="1">Membrane</location>
        <topology evidence="1">Multi-pass membrane protein</topology>
    </subcellularLocation>
</comment>
<dbReference type="InterPro" id="IPR006153">
    <property type="entry name" value="Cation/H_exchanger_TM"/>
</dbReference>
<protein>
    <submittedName>
        <fullName evidence="10">Cation:proton antiporter</fullName>
    </submittedName>
</protein>
<evidence type="ECO:0000313" key="11">
    <source>
        <dbReference type="Proteomes" id="UP001202244"/>
    </source>
</evidence>
<dbReference type="RefSeq" id="WP_242748358.1">
    <property type="nucleotide sequence ID" value="NZ_CP093846.1"/>
</dbReference>
<gene>
    <name evidence="10" type="ORF">MMF93_00035</name>
</gene>
<dbReference type="PANTHER" id="PTHR32468">
    <property type="entry name" value="CATION/H + ANTIPORTER"/>
    <property type="match status" value="1"/>
</dbReference>
<feature type="compositionally biased region" description="Basic and acidic residues" evidence="7">
    <location>
        <begin position="272"/>
        <end position="291"/>
    </location>
</feature>
<dbReference type="PANTHER" id="PTHR32468:SF0">
    <property type="entry name" value="K(+)_H(+) ANTIPORTER 1"/>
    <property type="match status" value="1"/>
</dbReference>
<keyword evidence="2" id="KW-0813">Transport</keyword>
<proteinExistence type="predicted"/>
<dbReference type="InterPro" id="IPR050794">
    <property type="entry name" value="CPA2_transporter"/>
</dbReference>
<keyword evidence="11" id="KW-1185">Reference proteome</keyword>
<feature type="compositionally biased region" description="Basic and acidic residues" evidence="7">
    <location>
        <begin position="416"/>
        <end position="430"/>
    </location>
</feature>
<feature type="region of interest" description="Disordered" evidence="7">
    <location>
        <begin position="416"/>
        <end position="482"/>
    </location>
</feature>